<sequence length="68" mass="7610">MLSQSRLLVFCLERSLQSTGPPSAVRCHCRIREMDDPSTIQSVTPGDMKSTTCGDRWVQWTALSHTPC</sequence>
<dbReference type="AlphaFoldDB" id="A0AAV7AKN0"/>
<organism evidence="1 2">
    <name type="scientific">Engystomops pustulosus</name>
    <name type="common">Tungara frog</name>
    <name type="synonym">Physalaemus pustulosus</name>
    <dbReference type="NCBI Taxonomy" id="76066"/>
    <lineage>
        <taxon>Eukaryota</taxon>
        <taxon>Metazoa</taxon>
        <taxon>Chordata</taxon>
        <taxon>Craniata</taxon>
        <taxon>Vertebrata</taxon>
        <taxon>Euteleostomi</taxon>
        <taxon>Amphibia</taxon>
        <taxon>Batrachia</taxon>
        <taxon>Anura</taxon>
        <taxon>Neobatrachia</taxon>
        <taxon>Hyloidea</taxon>
        <taxon>Leptodactylidae</taxon>
        <taxon>Leiuperinae</taxon>
        <taxon>Engystomops</taxon>
    </lineage>
</organism>
<reference evidence="1" key="1">
    <citation type="thesis" date="2020" institute="ProQuest LLC" country="789 East Eisenhower Parkway, Ann Arbor, MI, USA">
        <title>Comparative Genomics and Chromosome Evolution.</title>
        <authorList>
            <person name="Mudd A.B."/>
        </authorList>
    </citation>
    <scope>NUCLEOTIDE SEQUENCE</scope>
    <source>
        <strain evidence="1">237g6f4</strain>
        <tissue evidence="1">Blood</tissue>
    </source>
</reference>
<dbReference type="Proteomes" id="UP000824782">
    <property type="component" value="Unassembled WGS sequence"/>
</dbReference>
<keyword evidence="2" id="KW-1185">Reference proteome</keyword>
<proteinExistence type="predicted"/>
<evidence type="ECO:0000313" key="2">
    <source>
        <dbReference type="Proteomes" id="UP000824782"/>
    </source>
</evidence>
<comment type="caution">
    <text evidence="1">The sequence shown here is derived from an EMBL/GenBank/DDBJ whole genome shotgun (WGS) entry which is preliminary data.</text>
</comment>
<gene>
    <name evidence="1" type="ORF">GDO81_017092</name>
</gene>
<accession>A0AAV7AKN0</accession>
<evidence type="ECO:0000313" key="1">
    <source>
        <dbReference type="EMBL" id="KAG8558658.1"/>
    </source>
</evidence>
<name>A0AAV7AKN0_ENGPU</name>
<protein>
    <submittedName>
        <fullName evidence="1">Uncharacterized protein</fullName>
    </submittedName>
</protein>
<dbReference type="EMBL" id="WNYA01000008">
    <property type="protein sequence ID" value="KAG8558658.1"/>
    <property type="molecule type" value="Genomic_DNA"/>
</dbReference>